<evidence type="ECO:0000313" key="1">
    <source>
        <dbReference type="EMBL" id="POM58171.1"/>
    </source>
</evidence>
<comment type="caution">
    <text evidence="1">The sequence shown here is derived from an EMBL/GenBank/DDBJ whole genome shotgun (WGS) entry which is preliminary data.</text>
</comment>
<dbReference type="Proteomes" id="UP000237271">
    <property type="component" value="Unassembled WGS sequence"/>
</dbReference>
<reference evidence="1 2" key="1">
    <citation type="journal article" date="2017" name="Genome Biol. Evol.">
        <title>Phytophthora megakarya and P. palmivora, closely related causal agents of cacao black pod rot, underwent increases in genome sizes and gene numbers by different mechanisms.</title>
        <authorList>
            <person name="Ali S.S."/>
            <person name="Shao J."/>
            <person name="Lary D.J."/>
            <person name="Kronmiller B."/>
            <person name="Shen D."/>
            <person name="Strem M.D."/>
            <person name="Amoako-Attah I."/>
            <person name="Akrofi A.Y."/>
            <person name="Begoude B.A."/>
            <person name="Ten Hoopen G.M."/>
            <person name="Coulibaly K."/>
            <person name="Kebe B.I."/>
            <person name="Melnick R.L."/>
            <person name="Guiltinan M.J."/>
            <person name="Tyler B.M."/>
            <person name="Meinhardt L.W."/>
            <person name="Bailey B.A."/>
        </authorList>
    </citation>
    <scope>NUCLEOTIDE SEQUENCE [LARGE SCALE GENOMIC DNA]</scope>
    <source>
        <strain evidence="2">sbr112.9</strain>
    </source>
</reference>
<organism evidence="1 2">
    <name type="scientific">Phytophthora palmivora</name>
    <dbReference type="NCBI Taxonomy" id="4796"/>
    <lineage>
        <taxon>Eukaryota</taxon>
        <taxon>Sar</taxon>
        <taxon>Stramenopiles</taxon>
        <taxon>Oomycota</taxon>
        <taxon>Peronosporomycetes</taxon>
        <taxon>Peronosporales</taxon>
        <taxon>Peronosporaceae</taxon>
        <taxon>Phytophthora</taxon>
    </lineage>
</organism>
<name>A0A2P4WY11_9STRA</name>
<sequence>MLKNKYLDELSNMDQRAGRWQRTDEGELYKQKELLREFVRGLEIAQAEQETRMSKIRELELENRRLRLAVATRDDELSQLKEAAPLTHNTQSS</sequence>
<dbReference type="AlphaFoldDB" id="A0A2P4WY11"/>
<accession>A0A2P4WY11</accession>
<proteinExistence type="predicted"/>
<dbReference type="OrthoDB" id="3176171at2759"/>
<gene>
    <name evidence="1" type="ORF">PHPALM_37223</name>
</gene>
<keyword evidence="2" id="KW-1185">Reference proteome</keyword>
<dbReference type="EMBL" id="NCKW01020333">
    <property type="protein sequence ID" value="POM58171.1"/>
    <property type="molecule type" value="Genomic_DNA"/>
</dbReference>
<protein>
    <submittedName>
        <fullName evidence="1">Kinesin-like protein</fullName>
    </submittedName>
</protein>
<evidence type="ECO:0000313" key="2">
    <source>
        <dbReference type="Proteomes" id="UP000237271"/>
    </source>
</evidence>